<evidence type="ECO:0000313" key="1">
    <source>
        <dbReference type="EMBL" id="WNC16160.1"/>
    </source>
</evidence>
<dbReference type="RefSeq" id="WP_310770584.1">
    <property type="nucleotide sequence ID" value="NZ_CP134050.1"/>
</dbReference>
<dbReference type="Proteomes" id="UP001256827">
    <property type="component" value="Chromosome"/>
</dbReference>
<dbReference type="EMBL" id="CP134050">
    <property type="protein sequence ID" value="WNC16160.1"/>
    <property type="molecule type" value="Genomic_DNA"/>
</dbReference>
<accession>A0ABY9T7S8</accession>
<name>A0ABY9T7S8_BREBE</name>
<reference evidence="1 2" key="1">
    <citation type="submission" date="2023-09" db="EMBL/GenBank/DDBJ databases">
        <title>Complete Genome and Methylome dissection of Bacillus brevis NEB573 original source of BbsI restriction endonuclease.</title>
        <authorList>
            <person name="Fomenkov A."/>
            <person name="Roberts R.D."/>
        </authorList>
    </citation>
    <scope>NUCLEOTIDE SEQUENCE [LARGE SCALE GENOMIC DNA]</scope>
    <source>
        <strain evidence="1 2">NEB573</strain>
    </source>
</reference>
<sequence length="380" mass="41835">MEKWPELHKEQDIENNIRRAIQQVEMPVDSFSDHIMRRIGEKRMKHNNSKLMKKAMVATSAAAVLGLAAIGSASVSPAMAESLKGIPLVSNLVAELTGKTYTYGDEEAWSMGEDSGLAYKVDGSDRSQVMVNANGQPQNIQMEVQWNDLKDAYKQQMEAALQKVFQGEPVQAKTVDITIQYGDFPEGSSIKSGAVYLSTRVKNTTVVLEDGKLHRVVKSLANGEVDPAALKTAETVFDGTALDGLKKGPLDHLSFIMENGKEMYELLFDNSQFKPVFVVVEKGTNRILKVAASDLEDQPNEMAKYAAVMEGYTEDQLLANAAIQAKQLLKLDLTGYKAAKDPKSFSVVRFTKEGAPAVLGKYNHKGQFYALQLEEYSIGI</sequence>
<protein>
    <submittedName>
        <fullName evidence="1">DUF4179 domain-containing protein</fullName>
    </submittedName>
</protein>
<proteinExistence type="predicted"/>
<evidence type="ECO:0000313" key="2">
    <source>
        <dbReference type="Proteomes" id="UP001256827"/>
    </source>
</evidence>
<organism evidence="1 2">
    <name type="scientific">Brevibacillus brevis</name>
    <name type="common">Bacillus brevis</name>
    <dbReference type="NCBI Taxonomy" id="1393"/>
    <lineage>
        <taxon>Bacteria</taxon>
        <taxon>Bacillati</taxon>
        <taxon>Bacillota</taxon>
        <taxon>Bacilli</taxon>
        <taxon>Bacillales</taxon>
        <taxon>Paenibacillaceae</taxon>
        <taxon>Brevibacillus</taxon>
    </lineage>
</organism>
<keyword evidence="2" id="KW-1185">Reference proteome</keyword>
<gene>
    <name evidence="1" type="ORF">RGB73_07530</name>
</gene>